<dbReference type="GO" id="GO:0016020">
    <property type="term" value="C:membrane"/>
    <property type="evidence" value="ECO:0007669"/>
    <property type="project" value="InterPro"/>
</dbReference>
<sequence>MLAPDLGRHGRDHCLSGRGANTRPGQTPGTSTPAHSASFPHAKRQHPAILATCYEKSVLNEEKKNYEGALASALERAKSAYPGWRDRASCDEGVLYTFADPQALCLLAVGIRDAQYPERVAVQLLREMADKVRNSQGDELLLEAKSGSLSKPLRKLMMDTMRTYNDAGAQDKTTEVREKVDQLKGIMQDNVKKILETHVTLESLENSSSSMSSQANKFLKQSVDLRRQIQFRNLKIKALCGTCAVALVLYIIVPFIS</sequence>
<dbReference type="InterPro" id="IPR011012">
    <property type="entry name" value="Longin-like_dom_sf"/>
</dbReference>
<keyword evidence="1" id="KW-0175">Coiled coil</keyword>
<dbReference type="Gene3D" id="1.20.5.110">
    <property type="match status" value="1"/>
</dbReference>
<dbReference type="PANTHER" id="PTHR45806">
    <property type="entry name" value="SYNAPTOBREVIN HOMOLOG YKT6"/>
    <property type="match status" value="1"/>
</dbReference>
<dbReference type="CDD" id="cd15843">
    <property type="entry name" value="R-SNARE"/>
    <property type="match status" value="1"/>
</dbReference>
<evidence type="ECO:0000256" key="3">
    <source>
        <dbReference type="SAM" id="Phobius"/>
    </source>
</evidence>
<dbReference type="Proteomes" id="UP001178507">
    <property type="component" value="Unassembled WGS sequence"/>
</dbReference>
<keyword evidence="6" id="KW-1185">Reference proteome</keyword>
<comment type="caution">
    <text evidence="5">The sequence shown here is derived from an EMBL/GenBank/DDBJ whole genome shotgun (WGS) entry which is preliminary data.</text>
</comment>
<name>A0AA36HL28_9DINO</name>
<feature type="compositionally biased region" description="Basic and acidic residues" evidence="2">
    <location>
        <begin position="1"/>
        <end position="15"/>
    </location>
</feature>
<dbReference type="SUPFAM" id="SSF58038">
    <property type="entry name" value="SNARE fusion complex"/>
    <property type="match status" value="1"/>
</dbReference>
<protein>
    <recommendedName>
        <fullName evidence="4">V-SNARE coiled-coil homology domain-containing protein</fullName>
    </recommendedName>
</protein>
<evidence type="ECO:0000256" key="1">
    <source>
        <dbReference type="PROSITE-ProRule" id="PRU00290"/>
    </source>
</evidence>
<dbReference type="SUPFAM" id="SSF64356">
    <property type="entry name" value="SNARE-like"/>
    <property type="match status" value="1"/>
</dbReference>
<proteinExistence type="predicted"/>
<dbReference type="GO" id="GO:0005794">
    <property type="term" value="C:Golgi apparatus"/>
    <property type="evidence" value="ECO:0007669"/>
    <property type="project" value="TreeGrafter"/>
</dbReference>
<keyword evidence="3" id="KW-0812">Transmembrane</keyword>
<feature type="domain" description="V-SNARE coiled-coil homology" evidence="4">
    <location>
        <begin position="172"/>
        <end position="232"/>
    </location>
</feature>
<feature type="region of interest" description="Disordered" evidence="2">
    <location>
        <begin position="1"/>
        <end position="41"/>
    </location>
</feature>
<keyword evidence="3" id="KW-1133">Transmembrane helix</keyword>
<keyword evidence="3" id="KW-0472">Membrane</keyword>
<dbReference type="PROSITE" id="PS50892">
    <property type="entry name" value="V_SNARE"/>
    <property type="match status" value="1"/>
</dbReference>
<dbReference type="AlphaFoldDB" id="A0AA36HL28"/>
<evidence type="ECO:0000313" key="6">
    <source>
        <dbReference type="Proteomes" id="UP001178507"/>
    </source>
</evidence>
<accession>A0AA36HL28</accession>
<feature type="compositionally biased region" description="Polar residues" evidence="2">
    <location>
        <begin position="23"/>
        <end position="35"/>
    </location>
</feature>
<dbReference type="PRINTS" id="PR00219">
    <property type="entry name" value="SYNAPTOBREVN"/>
</dbReference>
<gene>
    <name evidence="5" type="ORF">EVOR1521_LOCUS1293</name>
</gene>
<dbReference type="InterPro" id="IPR042855">
    <property type="entry name" value="V_SNARE_CC"/>
</dbReference>
<evidence type="ECO:0000256" key="2">
    <source>
        <dbReference type="SAM" id="MobiDB-lite"/>
    </source>
</evidence>
<evidence type="ECO:0000313" key="5">
    <source>
        <dbReference type="EMBL" id="CAJ1370806.1"/>
    </source>
</evidence>
<dbReference type="GO" id="GO:0005484">
    <property type="term" value="F:SNAP receptor activity"/>
    <property type="evidence" value="ECO:0007669"/>
    <property type="project" value="TreeGrafter"/>
</dbReference>
<dbReference type="Gene3D" id="3.30.450.50">
    <property type="entry name" value="Longin domain"/>
    <property type="match status" value="1"/>
</dbReference>
<feature type="transmembrane region" description="Helical" evidence="3">
    <location>
        <begin position="236"/>
        <end position="256"/>
    </location>
</feature>
<reference evidence="5" key="1">
    <citation type="submission" date="2023-08" db="EMBL/GenBank/DDBJ databases">
        <authorList>
            <person name="Chen Y."/>
            <person name="Shah S."/>
            <person name="Dougan E. K."/>
            <person name="Thang M."/>
            <person name="Chan C."/>
        </authorList>
    </citation>
    <scope>NUCLEOTIDE SEQUENCE</scope>
</reference>
<organism evidence="5 6">
    <name type="scientific">Effrenium voratum</name>
    <dbReference type="NCBI Taxonomy" id="2562239"/>
    <lineage>
        <taxon>Eukaryota</taxon>
        <taxon>Sar</taxon>
        <taxon>Alveolata</taxon>
        <taxon>Dinophyceae</taxon>
        <taxon>Suessiales</taxon>
        <taxon>Symbiodiniaceae</taxon>
        <taxon>Effrenium</taxon>
    </lineage>
</organism>
<dbReference type="EMBL" id="CAUJNA010000038">
    <property type="protein sequence ID" value="CAJ1370806.1"/>
    <property type="molecule type" value="Genomic_DNA"/>
</dbReference>
<dbReference type="InterPro" id="IPR001388">
    <property type="entry name" value="Synaptobrevin-like"/>
</dbReference>
<dbReference type="PANTHER" id="PTHR45806:SF1">
    <property type="entry name" value="SYNAPTOBREVIN HOMOLOG YKT6"/>
    <property type="match status" value="1"/>
</dbReference>
<dbReference type="GO" id="GO:0006888">
    <property type="term" value="P:endoplasmic reticulum to Golgi vesicle-mediated transport"/>
    <property type="evidence" value="ECO:0007669"/>
    <property type="project" value="TreeGrafter"/>
</dbReference>
<evidence type="ECO:0000259" key="4">
    <source>
        <dbReference type="PROSITE" id="PS50892"/>
    </source>
</evidence>
<dbReference type="Pfam" id="PF00957">
    <property type="entry name" value="Synaptobrevin"/>
    <property type="match status" value="1"/>
</dbReference>